<evidence type="ECO:0000256" key="1">
    <source>
        <dbReference type="ARBA" id="ARBA00001933"/>
    </source>
</evidence>
<gene>
    <name evidence="6" type="ORF">IW245_000428</name>
</gene>
<dbReference type="GO" id="GO:0004400">
    <property type="term" value="F:histidinol-phosphate transaminase activity"/>
    <property type="evidence" value="ECO:0007669"/>
    <property type="project" value="UniProtKB-EC"/>
</dbReference>
<evidence type="ECO:0000313" key="6">
    <source>
        <dbReference type="EMBL" id="MBG6134234.1"/>
    </source>
</evidence>
<dbReference type="EMBL" id="JADOUF010000001">
    <property type="protein sequence ID" value="MBG6134234.1"/>
    <property type="molecule type" value="Genomic_DNA"/>
</dbReference>
<proteinExistence type="predicted"/>
<dbReference type="GO" id="GO:0030170">
    <property type="term" value="F:pyridoxal phosphate binding"/>
    <property type="evidence" value="ECO:0007669"/>
    <property type="project" value="InterPro"/>
</dbReference>
<dbReference type="Proteomes" id="UP000622552">
    <property type="component" value="Unassembled WGS sequence"/>
</dbReference>
<keyword evidence="4" id="KW-0663">Pyridoxal phosphate</keyword>
<dbReference type="EC" id="2.6.1.9" evidence="6"/>
<keyword evidence="7" id="KW-1185">Reference proteome</keyword>
<accession>A0A8J7GHR0</accession>
<dbReference type="Pfam" id="PF00155">
    <property type="entry name" value="Aminotran_1_2"/>
    <property type="match status" value="1"/>
</dbReference>
<dbReference type="CDD" id="cd00609">
    <property type="entry name" value="AAT_like"/>
    <property type="match status" value="1"/>
</dbReference>
<dbReference type="AlphaFoldDB" id="A0A8J7GHR0"/>
<dbReference type="InterPro" id="IPR015424">
    <property type="entry name" value="PyrdxlP-dep_Trfase"/>
</dbReference>
<organism evidence="6 7">
    <name type="scientific">Longispora fulva</name>
    <dbReference type="NCBI Taxonomy" id="619741"/>
    <lineage>
        <taxon>Bacteria</taxon>
        <taxon>Bacillati</taxon>
        <taxon>Actinomycetota</taxon>
        <taxon>Actinomycetes</taxon>
        <taxon>Micromonosporales</taxon>
        <taxon>Micromonosporaceae</taxon>
        <taxon>Longispora</taxon>
    </lineage>
</organism>
<evidence type="ECO:0000259" key="5">
    <source>
        <dbReference type="Pfam" id="PF00155"/>
    </source>
</evidence>
<dbReference type="SUPFAM" id="SSF53383">
    <property type="entry name" value="PLP-dependent transferases"/>
    <property type="match status" value="1"/>
</dbReference>
<feature type="domain" description="Aminotransferase class I/classII large" evidence="5">
    <location>
        <begin position="33"/>
        <end position="334"/>
    </location>
</feature>
<dbReference type="Gene3D" id="3.90.1150.10">
    <property type="entry name" value="Aspartate Aminotransferase, domain 1"/>
    <property type="match status" value="1"/>
</dbReference>
<protein>
    <submittedName>
        <fullName evidence="6">Histidinol-phosphate aminotransferase</fullName>
        <ecNumber evidence="6">2.6.1.9</ecNumber>
    </submittedName>
</protein>
<dbReference type="InterPro" id="IPR015421">
    <property type="entry name" value="PyrdxlP-dep_Trfase_major"/>
</dbReference>
<keyword evidence="2 6" id="KW-0032">Aminotransferase</keyword>
<dbReference type="PANTHER" id="PTHR42885">
    <property type="entry name" value="HISTIDINOL-PHOSPHATE AMINOTRANSFERASE-RELATED"/>
    <property type="match status" value="1"/>
</dbReference>
<reference evidence="6" key="1">
    <citation type="submission" date="2020-11" db="EMBL/GenBank/DDBJ databases">
        <title>Sequencing the genomes of 1000 actinobacteria strains.</title>
        <authorList>
            <person name="Klenk H.-P."/>
        </authorList>
    </citation>
    <scope>NUCLEOTIDE SEQUENCE</scope>
    <source>
        <strain evidence="6">DSM 45356</strain>
    </source>
</reference>
<comment type="cofactor">
    <cofactor evidence="1">
        <name>pyridoxal 5'-phosphate</name>
        <dbReference type="ChEBI" id="CHEBI:597326"/>
    </cofactor>
</comment>
<name>A0A8J7GHR0_9ACTN</name>
<evidence type="ECO:0000256" key="4">
    <source>
        <dbReference type="ARBA" id="ARBA00022898"/>
    </source>
</evidence>
<evidence type="ECO:0000256" key="3">
    <source>
        <dbReference type="ARBA" id="ARBA00022679"/>
    </source>
</evidence>
<comment type="caution">
    <text evidence="6">The sequence shown here is derived from an EMBL/GenBank/DDBJ whole genome shotgun (WGS) entry which is preliminary data.</text>
</comment>
<dbReference type="InterPro" id="IPR004839">
    <property type="entry name" value="Aminotransferase_I/II_large"/>
</dbReference>
<dbReference type="PANTHER" id="PTHR42885:SF2">
    <property type="entry name" value="HISTIDINOL-PHOSPHATE AMINOTRANSFERASE"/>
    <property type="match status" value="1"/>
</dbReference>
<evidence type="ECO:0000313" key="7">
    <source>
        <dbReference type="Proteomes" id="UP000622552"/>
    </source>
</evidence>
<evidence type="ECO:0000256" key="2">
    <source>
        <dbReference type="ARBA" id="ARBA00022576"/>
    </source>
</evidence>
<dbReference type="InterPro" id="IPR015422">
    <property type="entry name" value="PyrdxlP-dep_Trfase_small"/>
</dbReference>
<sequence length="355" mass="37952">MDTTSPATWYAREPGHDRRFRVRLSLSESLLRPTTAVTAALAAEIDRVNLYPDIECEPLRGTIALGLGLSAESVIVSNGSDEALLLAGLATVGRGDRVLLPERTYTGFGYVADALGTDPVLSECGLGGMDVEDFRRKLPGARLAFVANPHNPTGRCLPPGGISAIYRQARDHGCVLVVDEAYAEFAGSHFESAMPLVEGGGIIVTRTFSKAHGLAGLRCGFLAAEPGLAARVARTRRAIPFSVSRFALAGVKAALDRPNDLASAVTRNTSDRARMMADLNSVSIDHVESDTNFLLANLGSTTPAMALHLHEHHGITIRDAATLGYPHWARIGVCGRRLWSEVFPLLAARHHSCNA</sequence>
<keyword evidence="3 6" id="KW-0808">Transferase</keyword>
<dbReference type="RefSeq" id="WP_197001495.1">
    <property type="nucleotide sequence ID" value="NZ_BONS01000035.1"/>
</dbReference>
<dbReference type="Gene3D" id="3.40.640.10">
    <property type="entry name" value="Type I PLP-dependent aspartate aminotransferase-like (Major domain)"/>
    <property type="match status" value="1"/>
</dbReference>